<dbReference type="EMBL" id="FQYU01000003">
    <property type="protein sequence ID" value="SHJ31047.1"/>
    <property type="molecule type" value="Genomic_DNA"/>
</dbReference>
<organism evidence="2 3">
    <name type="scientific">Pseudozobellia thermophila</name>
    <dbReference type="NCBI Taxonomy" id="192903"/>
    <lineage>
        <taxon>Bacteria</taxon>
        <taxon>Pseudomonadati</taxon>
        <taxon>Bacteroidota</taxon>
        <taxon>Flavobacteriia</taxon>
        <taxon>Flavobacteriales</taxon>
        <taxon>Flavobacteriaceae</taxon>
        <taxon>Pseudozobellia</taxon>
    </lineage>
</organism>
<gene>
    <name evidence="2" type="ORF">SAMN04488513_103385</name>
</gene>
<keyword evidence="1" id="KW-0472">Membrane</keyword>
<keyword evidence="1" id="KW-0812">Transmembrane</keyword>
<keyword evidence="3" id="KW-1185">Reference proteome</keyword>
<dbReference type="STRING" id="192903.SAMN04488513_103385"/>
<feature type="transmembrane region" description="Helical" evidence="1">
    <location>
        <begin position="7"/>
        <end position="27"/>
    </location>
</feature>
<evidence type="ECO:0000256" key="1">
    <source>
        <dbReference type="SAM" id="Phobius"/>
    </source>
</evidence>
<name>A0A1M6I9D2_9FLAO</name>
<keyword evidence="1" id="KW-1133">Transmembrane helix</keyword>
<accession>A0A1M6I9D2</accession>
<proteinExistence type="predicted"/>
<evidence type="ECO:0000313" key="2">
    <source>
        <dbReference type="EMBL" id="SHJ31047.1"/>
    </source>
</evidence>
<sequence>MRRFRYIWGLFWAVAMNACGTLVYQGYEMSPTHHDTQSVDFELEVGVLHVREVQGETNSIKVEYEVMNRGGDIFLPSAQTHNVFFMVKTQEGREIGHYERIYRKIAPNSSIILEETINLSVYNYASIEASIFVE</sequence>
<reference evidence="3" key="1">
    <citation type="submission" date="2016-11" db="EMBL/GenBank/DDBJ databases">
        <authorList>
            <person name="Varghese N."/>
            <person name="Submissions S."/>
        </authorList>
    </citation>
    <scope>NUCLEOTIDE SEQUENCE [LARGE SCALE GENOMIC DNA]</scope>
    <source>
        <strain evidence="3">DSM 19858</strain>
    </source>
</reference>
<protein>
    <submittedName>
        <fullName evidence="2">Uncharacterized protein</fullName>
    </submittedName>
</protein>
<dbReference type="Proteomes" id="UP000184543">
    <property type="component" value="Unassembled WGS sequence"/>
</dbReference>
<evidence type="ECO:0000313" key="3">
    <source>
        <dbReference type="Proteomes" id="UP000184543"/>
    </source>
</evidence>
<dbReference type="AlphaFoldDB" id="A0A1M6I9D2"/>